<organism evidence="1 2">
    <name type="scientific">Cladobotryum mycophilum</name>
    <dbReference type="NCBI Taxonomy" id="491253"/>
    <lineage>
        <taxon>Eukaryota</taxon>
        <taxon>Fungi</taxon>
        <taxon>Dikarya</taxon>
        <taxon>Ascomycota</taxon>
        <taxon>Pezizomycotina</taxon>
        <taxon>Sordariomycetes</taxon>
        <taxon>Hypocreomycetidae</taxon>
        <taxon>Hypocreales</taxon>
        <taxon>Hypocreaceae</taxon>
        <taxon>Cladobotryum</taxon>
    </lineage>
</organism>
<proteinExistence type="predicted"/>
<sequence length="242" mass="26954">MPLTDPMQPPPIFMGLTPKSILDETKSIIIHSNMLCDRIVSTLTPATASFSNVARPTVDDMNRAACCLKILGTLLAEVSPDPLIRDASRGAQKLILAAGSESIMRRDVAALVGSVYNRSLLEKDDQLDAQDRHLFNHLQGRFLRSGSTLQNEEKRRRLQGAQAELHDLRIAAQKTLSDSNDGVWFSRIDLAGMSMTVIDSLKVRDDTDGQDIAGVTYFVTFKGEHATQMWLHMQNEASRRRY</sequence>
<protein>
    <submittedName>
        <fullName evidence="1">Uncharacterized protein</fullName>
    </submittedName>
</protein>
<evidence type="ECO:0000313" key="2">
    <source>
        <dbReference type="Proteomes" id="UP001338125"/>
    </source>
</evidence>
<dbReference type="InterPro" id="IPR024077">
    <property type="entry name" value="Neurolysin/TOP_dom2"/>
</dbReference>
<dbReference type="Gene3D" id="1.10.1370.10">
    <property type="entry name" value="Neurolysin, domain 3"/>
    <property type="match status" value="1"/>
</dbReference>
<comment type="caution">
    <text evidence="1">The sequence shown here is derived from an EMBL/GenBank/DDBJ whole genome shotgun (WGS) entry which is preliminary data.</text>
</comment>
<dbReference type="InterPro" id="IPR024080">
    <property type="entry name" value="Neurolysin/TOP_N"/>
</dbReference>
<evidence type="ECO:0000313" key="1">
    <source>
        <dbReference type="EMBL" id="KAK5994348.1"/>
    </source>
</evidence>
<dbReference type="SUPFAM" id="SSF55486">
    <property type="entry name" value="Metalloproteases ('zincins'), catalytic domain"/>
    <property type="match status" value="1"/>
</dbReference>
<accession>A0ABR0SQA0</accession>
<dbReference type="PANTHER" id="PTHR11804">
    <property type="entry name" value="PROTEASE M3 THIMET OLIGOPEPTIDASE-RELATED"/>
    <property type="match status" value="1"/>
</dbReference>
<dbReference type="Proteomes" id="UP001338125">
    <property type="component" value="Unassembled WGS sequence"/>
</dbReference>
<gene>
    <name evidence="1" type="ORF">PT974_04822</name>
</gene>
<keyword evidence="2" id="KW-1185">Reference proteome</keyword>
<reference evidence="1 2" key="1">
    <citation type="submission" date="2024-01" db="EMBL/GenBank/DDBJ databases">
        <title>Complete genome of Cladobotryum mycophilum ATHUM6906.</title>
        <authorList>
            <person name="Christinaki A.C."/>
            <person name="Myridakis A.I."/>
            <person name="Kouvelis V.N."/>
        </authorList>
    </citation>
    <scope>NUCLEOTIDE SEQUENCE [LARGE SCALE GENOMIC DNA]</scope>
    <source>
        <strain evidence="1 2">ATHUM6906</strain>
    </source>
</reference>
<dbReference type="InterPro" id="IPR045090">
    <property type="entry name" value="Pept_M3A_M3B"/>
</dbReference>
<dbReference type="EMBL" id="JAVFKD010000010">
    <property type="protein sequence ID" value="KAK5994348.1"/>
    <property type="molecule type" value="Genomic_DNA"/>
</dbReference>
<dbReference type="Gene3D" id="1.20.1050.40">
    <property type="entry name" value="Endopeptidase. Chain P, domain 1"/>
    <property type="match status" value="1"/>
</dbReference>
<name>A0ABR0SQA0_9HYPO</name>
<dbReference type="PANTHER" id="PTHR11804:SF84">
    <property type="entry name" value="SACCHAROLYSIN"/>
    <property type="match status" value="1"/>
</dbReference>